<reference evidence="2 3" key="1">
    <citation type="submission" date="2018-11" db="EMBL/GenBank/DDBJ databases">
        <authorList>
            <person name="Mardanov A.V."/>
            <person name="Ravin N.V."/>
            <person name="Dedysh S.N."/>
        </authorList>
    </citation>
    <scope>NUCLEOTIDE SEQUENCE [LARGE SCALE GENOMIC DNA]</scope>
    <source>
        <strain evidence="2 3">AF10</strain>
    </source>
</reference>
<keyword evidence="3" id="KW-1185">Reference proteome</keyword>
<dbReference type="Gene3D" id="3.30.70.100">
    <property type="match status" value="1"/>
</dbReference>
<gene>
    <name evidence="2" type="ORF">GRAN_3518</name>
</gene>
<reference evidence="3" key="2">
    <citation type="submission" date="2019-02" db="EMBL/GenBank/DDBJ databases">
        <title>Granulicella sibirica sp. nov., a psychrotolerant acidobacterium isolated from an organic soil layer in forested tundra, West Siberia.</title>
        <authorList>
            <person name="Oshkin I.Y."/>
            <person name="Kulichevskaya I.S."/>
            <person name="Rijpstra W.I.C."/>
            <person name="Sinninghe Damste J.S."/>
            <person name="Rakitin A.L."/>
            <person name="Ravin N.V."/>
            <person name="Dedysh S.N."/>
        </authorList>
    </citation>
    <scope>NUCLEOTIDE SEQUENCE [LARGE SCALE GENOMIC DNA]</scope>
    <source>
        <strain evidence="3">AF10</strain>
    </source>
</reference>
<dbReference type="EMBL" id="RDSM01000002">
    <property type="protein sequence ID" value="RXH56661.1"/>
    <property type="molecule type" value="Genomic_DNA"/>
</dbReference>
<dbReference type="PANTHER" id="PTHR41521">
    <property type="match status" value="1"/>
</dbReference>
<evidence type="ECO:0000313" key="3">
    <source>
        <dbReference type="Proteomes" id="UP000289437"/>
    </source>
</evidence>
<proteinExistence type="predicted"/>
<dbReference type="SUPFAM" id="SSF54909">
    <property type="entry name" value="Dimeric alpha+beta barrel"/>
    <property type="match status" value="1"/>
</dbReference>
<dbReference type="Pfam" id="PF07045">
    <property type="entry name" value="DUF1330"/>
    <property type="match status" value="1"/>
</dbReference>
<organism evidence="2 3">
    <name type="scientific">Granulicella sibirica</name>
    <dbReference type="NCBI Taxonomy" id="2479048"/>
    <lineage>
        <taxon>Bacteria</taxon>
        <taxon>Pseudomonadati</taxon>
        <taxon>Acidobacteriota</taxon>
        <taxon>Terriglobia</taxon>
        <taxon>Terriglobales</taxon>
        <taxon>Acidobacteriaceae</taxon>
        <taxon>Granulicella</taxon>
    </lineage>
</organism>
<dbReference type="PANTHER" id="PTHR41521:SF4">
    <property type="entry name" value="BLR0684 PROTEIN"/>
    <property type="match status" value="1"/>
</dbReference>
<dbReference type="AlphaFoldDB" id="A0A4Q0T524"/>
<name>A0A4Q0T524_9BACT</name>
<evidence type="ECO:0000259" key="1">
    <source>
        <dbReference type="Pfam" id="PF07045"/>
    </source>
</evidence>
<dbReference type="RefSeq" id="WP_128914083.1">
    <property type="nucleotide sequence ID" value="NZ_RDSM01000002.1"/>
</dbReference>
<dbReference type="InterPro" id="IPR010753">
    <property type="entry name" value="DUF1330"/>
</dbReference>
<dbReference type="Proteomes" id="UP000289437">
    <property type="component" value="Unassembled WGS sequence"/>
</dbReference>
<accession>A0A4Q0T524</accession>
<sequence>MAAYLVAFVTAHGLDWFSAYQANVPPIVRKHGGRYLAVPKSIPNAVEILEGMASAPGAIVLFSFPSMPAIKAFLADPNYAPYRNARIAATESTFFAFENDDGASQFLGQ</sequence>
<feature type="domain" description="DUF1330" evidence="1">
    <location>
        <begin position="3"/>
        <end position="97"/>
    </location>
</feature>
<comment type="caution">
    <text evidence="2">The sequence shown here is derived from an EMBL/GenBank/DDBJ whole genome shotgun (WGS) entry which is preliminary data.</text>
</comment>
<protein>
    <recommendedName>
        <fullName evidence="1">DUF1330 domain-containing protein</fullName>
    </recommendedName>
</protein>
<evidence type="ECO:0000313" key="2">
    <source>
        <dbReference type="EMBL" id="RXH56661.1"/>
    </source>
</evidence>
<dbReference type="InterPro" id="IPR011008">
    <property type="entry name" value="Dimeric_a/b-barrel"/>
</dbReference>
<dbReference type="OrthoDB" id="9806380at2"/>